<proteinExistence type="predicted"/>
<feature type="domain" description="ABM" evidence="1">
    <location>
        <begin position="2"/>
        <end position="94"/>
    </location>
</feature>
<dbReference type="Proteomes" id="UP000711178">
    <property type="component" value="Unassembled WGS sequence"/>
</dbReference>
<evidence type="ECO:0000313" key="3">
    <source>
        <dbReference type="Proteomes" id="UP000711178"/>
    </source>
</evidence>
<organism evidence="2 3">
    <name type="scientific">Chromobacterium subtsugae</name>
    <dbReference type="NCBI Taxonomy" id="251747"/>
    <lineage>
        <taxon>Bacteria</taxon>
        <taxon>Pseudomonadati</taxon>
        <taxon>Pseudomonadota</taxon>
        <taxon>Betaproteobacteria</taxon>
        <taxon>Neisseriales</taxon>
        <taxon>Chromobacteriaceae</taxon>
        <taxon>Chromobacterium</taxon>
    </lineage>
</organism>
<dbReference type="Pfam" id="PF03992">
    <property type="entry name" value="ABM"/>
    <property type="match status" value="1"/>
</dbReference>
<keyword evidence="2" id="KW-0560">Oxidoreductase</keyword>
<dbReference type="GO" id="GO:0004497">
    <property type="term" value="F:monooxygenase activity"/>
    <property type="evidence" value="ECO:0007669"/>
    <property type="project" value="UniProtKB-KW"/>
</dbReference>
<comment type="caution">
    <text evidence="2">The sequence shown here is derived from an EMBL/GenBank/DDBJ whole genome shotgun (WGS) entry which is preliminary data.</text>
</comment>
<evidence type="ECO:0000313" key="2">
    <source>
        <dbReference type="EMBL" id="MBW8290093.1"/>
    </source>
</evidence>
<evidence type="ECO:0000259" key="1">
    <source>
        <dbReference type="PROSITE" id="PS51725"/>
    </source>
</evidence>
<sequence>MFPLIVTLEVTLPEDVPLVADALARMRPLCLAEPGCLLWQAYHSQAHPLRFVLVEHWESQAHWEAHGKLSAIQGIYLPEVLPRVSRAAHPSVLLGDGDGD</sequence>
<dbReference type="SUPFAM" id="SSF54909">
    <property type="entry name" value="Dimeric alpha+beta barrel"/>
    <property type="match status" value="1"/>
</dbReference>
<gene>
    <name evidence="2" type="ORF">KIF53_20845</name>
</gene>
<dbReference type="EMBL" id="JAHDTB010000032">
    <property type="protein sequence ID" value="MBW8290093.1"/>
    <property type="molecule type" value="Genomic_DNA"/>
</dbReference>
<dbReference type="GeneID" id="89683759"/>
<name>A0ABS7FJ38_9NEIS</name>
<reference evidence="2 3" key="1">
    <citation type="submission" date="2021-05" db="EMBL/GenBank/DDBJ databases">
        <title>Draft Whole Genome Sequencing Of Biosensor Chromobacterium violaceum Strain CV026 Reveals A Regulatory RNA In Chromobacterium violaceum Phenotype Regulatory Network.</title>
        <authorList>
            <person name="Hong K.W."/>
            <person name="Chan K.G."/>
            <person name="Chang C.-Y."/>
        </authorList>
    </citation>
    <scope>NUCLEOTIDE SEQUENCE [LARGE SCALE GENOMIC DNA]</scope>
    <source>
        <strain evidence="2 3">ATCC 31532</strain>
    </source>
</reference>
<dbReference type="InterPro" id="IPR011008">
    <property type="entry name" value="Dimeric_a/b-barrel"/>
</dbReference>
<dbReference type="InterPro" id="IPR007138">
    <property type="entry name" value="ABM_dom"/>
</dbReference>
<dbReference type="Gene3D" id="3.30.70.100">
    <property type="match status" value="1"/>
</dbReference>
<keyword evidence="2" id="KW-0503">Monooxygenase</keyword>
<protein>
    <submittedName>
        <fullName evidence="2">Antibiotic biosynthesis monooxygenase</fullName>
    </submittedName>
</protein>
<accession>A0ABS7FJ38</accession>
<dbReference type="PROSITE" id="PS51725">
    <property type="entry name" value="ABM"/>
    <property type="match status" value="1"/>
</dbReference>
<dbReference type="RefSeq" id="WP_043574963.1">
    <property type="nucleotide sequence ID" value="NZ_CP142381.1"/>
</dbReference>
<keyword evidence="3" id="KW-1185">Reference proteome</keyword>